<name>A0A8J7WGJ6_9ACTN</name>
<comment type="caution">
    <text evidence="1">The sequence shown here is derived from an EMBL/GenBank/DDBJ whole genome shotgun (WGS) entry which is preliminary data.</text>
</comment>
<reference evidence="1" key="1">
    <citation type="submission" date="2021-04" db="EMBL/GenBank/DDBJ databases">
        <title>Genome based classification of Actinospica acidithermotolerans sp. nov., an actinobacterium isolated from an Indonesian hot spring.</title>
        <authorList>
            <person name="Kusuma A.B."/>
            <person name="Putra K.E."/>
            <person name="Nafisah S."/>
            <person name="Loh J."/>
            <person name="Nouioui I."/>
            <person name="Goodfellow M."/>
        </authorList>
    </citation>
    <scope>NUCLEOTIDE SEQUENCE</scope>
    <source>
        <strain evidence="1">DSM 45618</strain>
    </source>
</reference>
<keyword evidence="2" id="KW-1185">Reference proteome</keyword>
<organism evidence="1 2">
    <name type="scientific">Actinocrinis puniceicyclus</name>
    <dbReference type="NCBI Taxonomy" id="977794"/>
    <lineage>
        <taxon>Bacteria</taxon>
        <taxon>Bacillati</taxon>
        <taxon>Actinomycetota</taxon>
        <taxon>Actinomycetes</taxon>
        <taxon>Catenulisporales</taxon>
        <taxon>Actinospicaceae</taxon>
        <taxon>Actinocrinis</taxon>
    </lineage>
</organism>
<accession>A0A8J7WGJ6</accession>
<dbReference type="AlphaFoldDB" id="A0A8J7WGJ6"/>
<evidence type="ECO:0000313" key="1">
    <source>
        <dbReference type="EMBL" id="MBS2961736.1"/>
    </source>
</evidence>
<dbReference type="EMBL" id="JAGSXH010000003">
    <property type="protein sequence ID" value="MBS2961736.1"/>
    <property type="molecule type" value="Genomic_DNA"/>
</dbReference>
<dbReference type="Pfam" id="PF13707">
    <property type="entry name" value="RloB"/>
    <property type="match status" value="1"/>
</dbReference>
<sequence>MCGGRETEPAYISGLKRHLRNAAILIDVVVRDKSPSQIVRYALKKALAASDLYDEVWCVVDVDEFTDLDRAVRLARDSTTTALKAAVVVSNPCFELWLLLHFTDHRRQIGGYTQLKPLLRRQVPGYDKHLIDFAADYAATCPDAMRRAMALDPTGEAIHLNPSTNMWRLVQAMGWTDT</sequence>
<evidence type="ECO:0000313" key="2">
    <source>
        <dbReference type="Proteomes" id="UP000677913"/>
    </source>
</evidence>
<protein>
    <submittedName>
        <fullName evidence="1">RloB domain-containing protein</fullName>
    </submittedName>
</protein>
<gene>
    <name evidence="1" type="ORF">KGA66_01660</name>
</gene>
<dbReference type="Proteomes" id="UP000677913">
    <property type="component" value="Unassembled WGS sequence"/>
</dbReference>
<proteinExistence type="predicted"/>
<dbReference type="InterPro" id="IPR025591">
    <property type="entry name" value="RloB"/>
</dbReference>